<dbReference type="Proteomes" id="UP000727907">
    <property type="component" value="Unassembled WGS sequence"/>
</dbReference>
<proteinExistence type="predicted"/>
<evidence type="ECO:0000256" key="1">
    <source>
        <dbReference type="SAM" id="SignalP"/>
    </source>
</evidence>
<gene>
    <name evidence="2" type="ORF">KQ910_05830</name>
</gene>
<protein>
    <submittedName>
        <fullName evidence="2">Uncharacterized protein</fullName>
    </submittedName>
</protein>
<reference evidence="2 3" key="1">
    <citation type="submission" date="2021-06" db="EMBL/GenBank/DDBJ databases">
        <authorList>
            <person name="Lee D.H."/>
        </authorList>
    </citation>
    <scope>NUCLEOTIDE SEQUENCE [LARGE SCALE GENOMIC DNA]</scope>
    <source>
        <strain evidence="2 3">MMS21-HV4-11</strain>
    </source>
</reference>
<evidence type="ECO:0000313" key="3">
    <source>
        <dbReference type="Proteomes" id="UP000727907"/>
    </source>
</evidence>
<organism evidence="2 3">
    <name type="scientific">Reyranella humidisoli</name>
    <dbReference type="NCBI Taxonomy" id="2849149"/>
    <lineage>
        <taxon>Bacteria</taxon>
        <taxon>Pseudomonadati</taxon>
        <taxon>Pseudomonadota</taxon>
        <taxon>Alphaproteobacteria</taxon>
        <taxon>Hyphomicrobiales</taxon>
        <taxon>Reyranellaceae</taxon>
        <taxon>Reyranella</taxon>
    </lineage>
</organism>
<accession>A0ABS6IJ24</accession>
<dbReference type="EMBL" id="JAHOPB010000001">
    <property type="protein sequence ID" value="MBU8873273.1"/>
    <property type="molecule type" value="Genomic_DNA"/>
</dbReference>
<sequence>MKTVLVALSLALPAMAALASSGITAAVAANGIDVTRGSDSNVYGNCVPSLVVENKSGETIDYLQVDVVLALRDGRQRTIELKSGYREGAPSPIAPGTRTTLRQHLDTSRALGVPCGEVAERRVSRTVCETAHGTACASSVSVHP</sequence>
<keyword evidence="1" id="KW-0732">Signal</keyword>
<name>A0ABS6IJ24_9HYPH</name>
<comment type="caution">
    <text evidence="2">The sequence shown here is derived from an EMBL/GenBank/DDBJ whole genome shotgun (WGS) entry which is preliminary data.</text>
</comment>
<evidence type="ECO:0000313" key="2">
    <source>
        <dbReference type="EMBL" id="MBU8873273.1"/>
    </source>
</evidence>
<keyword evidence="3" id="KW-1185">Reference proteome</keyword>
<feature type="chain" id="PRO_5047487973" evidence="1">
    <location>
        <begin position="26"/>
        <end position="144"/>
    </location>
</feature>
<dbReference type="RefSeq" id="WP_216957526.1">
    <property type="nucleotide sequence ID" value="NZ_JAHOPB010000001.1"/>
</dbReference>
<feature type="signal peptide" evidence="1">
    <location>
        <begin position="1"/>
        <end position="25"/>
    </location>
</feature>